<dbReference type="Proteomes" id="UP000035301">
    <property type="component" value="Unassembled WGS sequence"/>
</dbReference>
<dbReference type="InterPro" id="IPR004358">
    <property type="entry name" value="Sig_transdc_His_kin-like_C"/>
</dbReference>
<dbReference type="OrthoDB" id="342253at2157"/>
<dbReference type="PROSITE" id="PS50885">
    <property type="entry name" value="HAMP"/>
    <property type="match status" value="1"/>
</dbReference>
<dbReference type="PROSITE" id="PS50109">
    <property type="entry name" value="HIS_KIN"/>
    <property type="match status" value="1"/>
</dbReference>
<feature type="transmembrane region" description="Helical" evidence="9">
    <location>
        <begin position="12"/>
        <end position="34"/>
    </location>
</feature>
<dbReference type="GO" id="GO:0007234">
    <property type="term" value="P:osmosensory signaling via phosphorelay pathway"/>
    <property type="evidence" value="ECO:0007669"/>
    <property type="project" value="TreeGrafter"/>
</dbReference>
<dbReference type="GO" id="GO:0005524">
    <property type="term" value="F:ATP binding"/>
    <property type="evidence" value="ECO:0007669"/>
    <property type="project" value="UniProtKB-KW"/>
</dbReference>
<dbReference type="Gene3D" id="1.10.287.130">
    <property type="match status" value="1"/>
</dbReference>
<dbReference type="InterPro" id="IPR036890">
    <property type="entry name" value="HATPase_C_sf"/>
</dbReference>
<evidence type="ECO:0000256" key="5">
    <source>
        <dbReference type="ARBA" id="ARBA00022741"/>
    </source>
</evidence>
<keyword evidence="9" id="KW-0472">Membrane</keyword>
<dbReference type="STRING" id="1550566.SZ63_06040"/>
<dbReference type="EC" id="2.7.13.3" evidence="2"/>
<organism evidence="12 13">
    <name type="scientific">Methanoculleus sediminis</name>
    <dbReference type="NCBI Taxonomy" id="1550566"/>
    <lineage>
        <taxon>Archaea</taxon>
        <taxon>Methanobacteriati</taxon>
        <taxon>Methanobacteriota</taxon>
        <taxon>Stenosarchaea group</taxon>
        <taxon>Methanomicrobia</taxon>
        <taxon>Methanomicrobiales</taxon>
        <taxon>Methanomicrobiaceae</taxon>
        <taxon>Methanoculleus</taxon>
    </lineage>
</organism>
<dbReference type="Gene3D" id="3.30.565.10">
    <property type="entry name" value="Histidine kinase-like ATPase, C-terminal domain"/>
    <property type="match status" value="1"/>
</dbReference>
<name>A0A0H1R083_9EURY</name>
<dbReference type="RefSeq" id="WP_048182647.1">
    <property type="nucleotide sequence ID" value="NZ_JXOJ01000002.1"/>
</dbReference>
<gene>
    <name evidence="12" type="ORF">SZ63_06040</name>
</gene>
<dbReference type="GO" id="GO:0004673">
    <property type="term" value="F:protein histidine kinase activity"/>
    <property type="evidence" value="ECO:0007669"/>
    <property type="project" value="UniProtKB-EC"/>
</dbReference>
<proteinExistence type="predicted"/>
<dbReference type="Pfam" id="PF00672">
    <property type="entry name" value="HAMP"/>
    <property type="match status" value="1"/>
</dbReference>
<dbReference type="PANTHER" id="PTHR42878">
    <property type="entry name" value="TWO-COMPONENT HISTIDINE KINASE"/>
    <property type="match status" value="1"/>
</dbReference>
<evidence type="ECO:0000259" key="10">
    <source>
        <dbReference type="PROSITE" id="PS50109"/>
    </source>
</evidence>
<dbReference type="SUPFAM" id="SSF158472">
    <property type="entry name" value="HAMP domain-like"/>
    <property type="match status" value="1"/>
</dbReference>
<evidence type="ECO:0000256" key="3">
    <source>
        <dbReference type="ARBA" id="ARBA00022553"/>
    </source>
</evidence>
<keyword evidence="9" id="KW-0812">Transmembrane</keyword>
<dbReference type="PANTHER" id="PTHR42878:SF7">
    <property type="entry name" value="SENSOR HISTIDINE KINASE GLRK"/>
    <property type="match status" value="1"/>
</dbReference>
<dbReference type="CDD" id="cd06225">
    <property type="entry name" value="HAMP"/>
    <property type="match status" value="1"/>
</dbReference>
<keyword evidence="5" id="KW-0547">Nucleotide-binding</keyword>
<comment type="caution">
    <text evidence="12">The sequence shown here is derived from an EMBL/GenBank/DDBJ whole genome shotgun (WGS) entry which is preliminary data.</text>
</comment>
<feature type="domain" description="Histidine kinase" evidence="10">
    <location>
        <begin position="422"/>
        <end position="626"/>
    </location>
</feature>
<dbReference type="InterPro" id="IPR050351">
    <property type="entry name" value="BphY/WalK/GraS-like"/>
</dbReference>
<dbReference type="Gene3D" id="6.10.340.10">
    <property type="match status" value="1"/>
</dbReference>
<keyword evidence="3" id="KW-0597">Phosphoprotein</keyword>
<dbReference type="InterPro" id="IPR005467">
    <property type="entry name" value="His_kinase_dom"/>
</dbReference>
<dbReference type="SMART" id="SM00387">
    <property type="entry name" value="HATPase_c"/>
    <property type="match status" value="1"/>
</dbReference>
<dbReference type="InterPro" id="IPR003594">
    <property type="entry name" value="HATPase_dom"/>
</dbReference>
<dbReference type="AlphaFoldDB" id="A0A0H1R083"/>
<dbReference type="PATRIC" id="fig|1550566.3.peg.1308"/>
<keyword evidence="9" id="KW-1133">Transmembrane helix</keyword>
<evidence type="ECO:0000256" key="1">
    <source>
        <dbReference type="ARBA" id="ARBA00000085"/>
    </source>
</evidence>
<dbReference type="CDD" id="cd00075">
    <property type="entry name" value="HATPase"/>
    <property type="match status" value="1"/>
</dbReference>
<dbReference type="Pfam" id="PF02518">
    <property type="entry name" value="HATPase_c"/>
    <property type="match status" value="1"/>
</dbReference>
<dbReference type="GO" id="GO:0030295">
    <property type="term" value="F:protein kinase activator activity"/>
    <property type="evidence" value="ECO:0007669"/>
    <property type="project" value="TreeGrafter"/>
</dbReference>
<dbReference type="SUPFAM" id="SSF55874">
    <property type="entry name" value="ATPase domain of HSP90 chaperone/DNA topoisomerase II/histidine kinase"/>
    <property type="match status" value="1"/>
</dbReference>
<evidence type="ECO:0000256" key="2">
    <source>
        <dbReference type="ARBA" id="ARBA00012438"/>
    </source>
</evidence>
<keyword evidence="6 12" id="KW-0418">Kinase</keyword>
<dbReference type="GO" id="GO:0000156">
    <property type="term" value="F:phosphorelay response regulator activity"/>
    <property type="evidence" value="ECO:0007669"/>
    <property type="project" value="TreeGrafter"/>
</dbReference>
<keyword evidence="4" id="KW-0808">Transferase</keyword>
<evidence type="ECO:0000256" key="7">
    <source>
        <dbReference type="ARBA" id="ARBA00022840"/>
    </source>
</evidence>
<dbReference type="InterPro" id="IPR003660">
    <property type="entry name" value="HAMP_dom"/>
</dbReference>
<dbReference type="SMART" id="SM00304">
    <property type="entry name" value="HAMP"/>
    <property type="match status" value="1"/>
</dbReference>
<evidence type="ECO:0000313" key="12">
    <source>
        <dbReference type="EMBL" id="KLK88563.1"/>
    </source>
</evidence>
<reference evidence="12 13" key="1">
    <citation type="journal article" date="2015" name="Int. J. Syst. Evol. Microbiol.">
        <title>Methanoculleus sediminis sp. nov., a methanogen from sediments near a submarine mud volcano.</title>
        <authorList>
            <person name="Chen S.C."/>
            <person name="Chen M.F."/>
            <person name="Lai M.C."/>
            <person name="Weng C.Y."/>
            <person name="Wu S.Y."/>
            <person name="Lin S."/>
            <person name="Yang T.F."/>
            <person name="Chen P.C."/>
        </authorList>
    </citation>
    <scope>NUCLEOTIDE SEQUENCE [LARGE SCALE GENOMIC DNA]</scope>
    <source>
        <strain evidence="12 13">S3Fa</strain>
    </source>
</reference>
<evidence type="ECO:0000256" key="9">
    <source>
        <dbReference type="SAM" id="Phobius"/>
    </source>
</evidence>
<dbReference type="PRINTS" id="PR00344">
    <property type="entry name" value="BCTRLSENSOR"/>
</dbReference>
<keyword evidence="7" id="KW-0067">ATP-binding</keyword>
<dbReference type="GO" id="GO:0016020">
    <property type="term" value="C:membrane"/>
    <property type="evidence" value="ECO:0007669"/>
    <property type="project" value="InterPro"/>
</dbReference>
<comment type="catalytic activity">
    <reaction evidence="1">
        <text>ATP + protein L-histidine = ADP + protein N-phospho-L-histidine.</text>
        <dbReference type="EC" id="2.7.13.3"/>
    </reaction>
</comment>
<evidence type="ECO:0000256" key="8">
    <source>
        <dbReference type="ARBA" id="ARBA00023012"/>
    </source>
</evidence>
<feature type="domain" description="HAMP" evidence="11">
    <location>
        <begin position="330"/>
        <end position="382"/>
    </location>
</feature>
<evidence type="ECO:0000256" key="4">
    <source>
        <dbReference type="ARBA" id="ARBA00022679"/>
    </source>
</evidence>
<protein>
    <recommendedName>
        <fullName evidence="2">histidine kinase</fullName>
        <ecNumber evidence="2">2.7.13.3</ecNumber>
    </recommendedName>
</protein>
<sequence>MTAVGGGRPLRFGTHLILVMIVITLPVIGLISALDYRQVEGALIAEEDHLREQTERSAVQSIRLMDAGLNLFDCTLDHRMQEAFTPVLAEYKRVGGDPEEMDLARVRAQLGEEMDVYIINDAGVIEYTTYPPDLGIDFREVPSFHNRITEIRLGDSFTADRIVAEPASGRLRKYAYMPSPDHRYLFELGLVCGSIGTDRFDLKYRTLEDDLMRLNPALEGIRIFDRYGRSVNATESESPADPAAIDFVARAVYEEQRDRTITDPVAGKIVRYVLVDLSAAGSPSDASRVVELTYSTAPLDARLAGIRLTHALLALFASLAACCIAVPVSRQITRPVREIVDDVNIIARGDLDHRIRVSAGAEFTRLEESIDAMVDALKENIRRLRASEETARGYSTRLEDLVRERTADLEQSNRAATLFLDIMVHDINNANTVAIGYTRLLVGALEGERREMAEKMLSRLEQSSAIIGSVATLREALESGSPLTRVDLDPVVRTEIANHPAIRIRYEGRPLAVLADDLLSEVFANLIGNAVKFGGPGVEIAVRVEDRGEDVLISVEDSGPGIPDAVKSELFRRFQKGSGSLAGLGLGLYICRMLIERYGGRIWADDRVEGRPEEGTAVRFTLRKAA</sequence>
<keyword evidence="13" id="KW-1185">Reference proteome</keyword>
<evidence type="ECO:0000313" key="13">
    <source>
        <dbReference type="Proteomes" id="UP000035301"/>
    </source>
</evidence>
<evidence type="ECO:0000259" key="11">
    <source>
        <dbReference type="PROSITE" id="PS50885"/>
    </source>
</evidence>
<keyword evidence="8" id="KW-0902">Two-component regulatory system</keyword>
<dbReference type="EMBL" id="JXOJ01000002">
    <property type="protein sequence ID" value="KLK88563.1"/>
    <property type="molecule type" value="Genomic_DNA"/>
</dbReference>
<evidence type="ECO:0000256" key="6">
    <source>
        <dbReference type="ARBA" id="ARBA00022777"/>
    </source>
</evidence>
<accession>A0A0H1R083</accession>